<sequence length="75" mass="7813">MPAVGRAHKAPAGLDAKSCLSHDPRYLFVIDRKSAAPKLVGHASMAIAGQLILDIFDDGDEFGVVSPAGAALVER</sequence>
<gene>
    <name evidence="1" type="ORF">GCM10011402_37410</name>
</gene>
<accession>A0ABQ1VMG5</accession>
<evidence type="ECO:0000313" key="2">
    <source>
        <dbReference type="Proteomes" id="UP000640509"/>
    </source>
</evidence>
<evidence type="ECO:0000313" key="1">
    <source>
        <dbReference type="EMBL" id="GGF81300.1"/>
    </source>
</evidence>
<name>A0ABQ1VMG5_9RHOB</name>
<comment type="caution">
    <text evidence="1">The sequence shown here is derived from an EMBL/GenBank/DDBJ whole genome shotgun (WGS) entry which is preliminary data.</text>
</comment>
<proteinExistence type="predicted"/>
<organism evidence="1 2">
    <name type="scientific">Paracoccus acridae</name>
    <dbReference type="NCBI Taxonomy" id="1795310"/>
    <lineage>
        <taxon>Bacteria</taxon>
        <taxon>Pseudomonadati</taxon>
        <taxon>Pseudomonadota</taxon>
        <taxon>Alphaproteobacteria</taxon>
        <taxon>Rhodobacterales</taxon>
        <taxon>Paracoccaceae</taxon>
        <taxon>Paracoccus</taxon>
    </lineage>
</organism>
<dbReference type="Proteomes" id="UP000640509">
    <property type="component" value="Unassembled WGS sequence"/>
</dbReference>
<keyword evidence="2" id="KW-1185">Reference proteome</keyword>
<dbReference type="EMBL" id="BMIV01000034">
    <property type="protein sequence ID" value="GGF81300.1"/>
    <property type="molecule type" value="Genomic_DNA"/>
</dbReference>
<protein>
    <submittedName>
        <fullName evidence="1">Uncharacterized protein</fullName>
    </submittedName>
</protein>
<reference evidence="2" key="1">
    <citation type="journal article" date="2019" name="Int. J. Syst. Evol. Microbiol.">
        <title>The Global Catalogue of Microorganisms (GCM) 10K type strain sequencing project: providing services to taxonomists for standard genome sequencing and annotation.</title>
        <authorList>
            <consortium name="The Broad Institute Genomics Platform"/>
            <consortium name="The Broad Institute Genome Sequencing Center for Infectious Disease"/>
            <person name="Wu L."/>
            <person name="Ma J."/>
        </authorList>
    </citation>
    <scope>NUCLEOTIDE SEQUENCE [LARGE SCALE GENOMIC DNA]</scope>
    <source>
        <strain evidence="2">CGMCC 1.15419</strain>
    </source>
</reference>